<dbReference type="PANTHER" id="PTHR21696">
    <property type="entry name" value="PROTEIN UNC-79 HOMOLOG"/>
    <property type="match status" value="1"/>
</dbReference>
<dbReference type="AlphaFoldDB" id="A0A7R9IUM8"/>
<proteinExistence type="predicted"/>
<sequence length="218" mass="24994">MELWTVYLEQSASNNLPSSEAHTITMGILLDFWGKVTPCILQLVAHSKVRDCHRLLMNSSKQFIFYQVLEHITLQLAEMVNLHFLSLLEALLECNSTVLSKLLPLWSPVLFAHHIQLPGHLQVRLQGCRNFPPFTSPSTPPVNQQHQSVSNIVLLRWLQRLQFKMGQIELQSSAATQFFIVYFPIVTAPHPRRIPEVLYSPQAGNHWLRENTIIVSKL</sequence>
<reference evidence="1" key="1">
    <citation type="submission" date="2020-11" db="EMBL/GenBank/DDBJ databases">
        <authorList>
            <person name="Tran Van P."/>
        </authorList>
    </citation>
    <scope>NUCLEOTIDE SEQUENCE</scope>
</reference>
<protein>
    <submittedName>
        <fullName evidence="1">(California timema) hypothetical protein</fullName>
    </submittedName>
</protein>
<gene>
    <name evidence="1" type="ORF">TCMB3V08_LOCUS12</name>
</gene>
<dbReference type="InterPro" id="IPR024855">
    <property type="entry name" value="UNC79"/>
</dbReference>
<accession>A0A7R9IUM8</accession>
<evidence type="ECO:0000313" key="1">
    <source>
        <dbReference type="EMBL" id="CAD7567210.1"/>
    </source>
</evidence>
<organism evidence="1">
    <name type="scientific">Timema californicum</name>
    <name type="common">California timema</name>
    <name type="synonym">Walking stick</name>
    <dbReference type="NCBI Taxonomy" id="61474"/>
    <lineage>
        <taxon>Eukaryota</taxon>
        <taxon>Metazoa</taxon>
        <taxon>Ecdysozoa</taxon>
        <taxon>Arthropoda</taxon>
        <taxon>Hexapoda</taxon>
        <taxon>Insecta</taxon>
        <taxon>Pterygota</taxon>
        <taxon>Neoptera</taxon>
        <taxon>Polyneoptera</taxon>
        <taxon>Phasmatodea</taxon>
        <taxon>Timematodea</taxon>
        <taxon>Timematoidea</taxon>
        <taxon>Timematidae</taxon>
        <taxon>Timema</taxon>
    </lineage>
</organism>
<name>A0A7R9IUM8_TIMCA</name>
<dbReference type="PANTHER" id="PTHR21696:SF2">
    <property type="entry name" value="PROTEIN UNC-79 HOMOLOG"/>
    <property type="match status" value="1"/>
</dbReference>
<dbReference type="EMBL" id="OE179078">
    <property type="protein sequence ID" value="CAD7567210.1"/>
    <property type="molecule type" value="Genomic_DNA"/>
</dbReference>